<dbReference type="EMBL" id="CP042997">
    <property type="protein sequence ID" value="QEH33836.1"/>
    <property type="molecule type" value="Genomic_DNA"/>
</dbReference>
<protein>
    <recommendedName>
        <fullName evidence="4">Nickel uptake substrate-specific transmembrane region</fullName>
    </recommendedName>
</protein>
<evidence type="ECO:0000313" key="3">
    <source>
        <dbReference type="Proteomes" id="UP000324233"/>
    </source>
</evidence>
<dbReference type="Proteomes" id="UP000324233">
    <property type="component" value="Chromosome"/>
</dbReference>
<gene>
    <name evidence="2" type="ORF">OJF2_23660</name>
</gene>
<evidence type="ECO:0000256" key="1">
    <source>
        <dbReference type="SAM" id="MobiDB-lite"/>
    </source>
</evidence>
<evidence type="ECO:0008006" key="4">
    <source>
        <dbReference type="Google" id="ProtNLM"/>
    </source>
</evidence>
<dbReference type="AlphaFoldDB" id="A0A5B9VZJ1"/>
<feature type="region of interest" description="Disordered" evidence="1">
    <location>
        <begin position="53"/>
        <end position="80"/>
    </location>
</feature>
<name>A0A5B9VZJ1_9BACT</name>
<sequence>MGLVGAFLASCLAAAQATQIRGAVLSQDGRLAAVALLRSWVWAVDNREIDAEGTADEGGQFRMPVPPARFGTNDDAGPMH</sequence>
<organism evidence="2 3">
    <name type="scientific">Aquisphaera giovannonii</name>
    <dbReference type="NCBI Taxonomy" id="406548"/>
    <lineage>
        <taxon>Bacteria</taxon>
        <taxon>Pseudomonadati</taxon>
        <taxon>Planctomycetota</taxon>
        <taxon>Planctomycetia</taxon>
        <taxon>Isosphaerales</taxon>
        <taxon>Isosphaeraceae</taxon>
        <taxon>Aquisphaera</taxon>
    </lineage>
</organism>
<proteinExistence type="predicted"/>
<dbReference type="RefSeq" id="WP_148593837.1">
    <property type="nucleotide sequence ID" value="NZ_CP042997.1"/>
</dbReference>
<keyword evidence="3" id="KW-1185">Reference proteome</keyword>
<accession>A0A5B9VZJ1</accession>
<evidence type="ECO:0000313" key="2">
    <source>
        <dbReference type="EMBL" id="QEH33836.1"/>
    </source>
</evidence>
<reference evidence="2 3" key="1">
    <citation type="submission" date="2019-08" db="EMBL/GenBank/DDBJ databases">
        <title>Deep-cultivation of Planctomycetes and their phenomic and genomic characterization uncovers novel biology.</title>
        <authorList>
            <person name="Wiegand S."/>
            <person name="Jogler M."/>
            <person name="Boedeker C."/>
            <person name="Pinto D."/>
            <person name="Vollmers J."/>
            <person name="Rivas-Marin E."/>
            <person name="Kohn T."/>
            <person name="Peeters S.H."/>
            <person name="Heuer A."/>
            <person name="Rast P."/>
            <person name="Oberbeckmann S."/>
            <person name="Bunk B."/>
            <person name="Jeske O."/>
            <person name="Meyerdierks A."/>
            <person name="Storesund J.E."/>
            <person name="Kallscheuer N."/>
            <person name="Luecker S."/>
            <person name="Lage O.M."/>
            <person name="Pohl T."/>
            <person name="Merkel B.J."/>
            <person name="Hornburger P."/>
            <person name="Mueller R.-W."/>
            <person name="Bruemmer F."/>
            <person name="Labrenz M."/>
            <person name="Spormann A.M."/>
            <person name="Op den Camp H."/>
            <person name="Overmann J."/>
            <person name="Amann R."/>
            <person name="Jetten M.S.M."/>
            <person name="Mascher T."/>
            <person name="Medema M.H."/>
            <person name="Devos D.P."/>
            <person name="Kaster A.-K."/>
            <person name="Ovreas L."/>
            <person name="Rohde M."/>
            <person name="Galperin M.Y."/>
            <person name="Jogler C."/>
        </authorList>
    </citation>
    <scope>NUCLEOTIDE SEQUENCE [LARGE SCALE GENOMIC DNA]</scope>
    <source>
        <strain evidence="2 3">OJF2</strain>
    </source>
</reference>
<dbReference type="KEGG" id="agv:OJF2_23660"/>